<gene>
    <name evidence="1" type="ORF">SDRG_06046</name>
</gene>
<dbReference type="SUPFAM" id="SSF47473">
    <property type="entry name" value="EF-hand"/>
    <property type="match status" value="1"/>
</dbReference>
<dbReference type="InParanoid" id="T0QF96"/>
<dbReference type="RefSeq" id="XP_008610025.1">
    <property type="nucleotide sequence ID" value="XM_008611803.1"/>
</dbReference>
<dbReference type="OrthoDB" id="26525at2759"/>
<dbReference type="Proteomes" id="UP000030762">
    <property type="component" value="Unassembled WGS sequence"/>
</dbReference>
<dbReference type="STRING" id="1156394.T0QF96"/>
<evidence type="ECO:0000313" key="2">
    <source>
        <dbReference type="Proteomes" id="UP000030762"/>
    </source>
</evidence>
<evidence type="ECO:0008006" key="3">
    <source>
        <dbReference type="Google" id="ProtNLM"/>
    </source>
</evidence>
<dbReference type="Gene3D" id="1.10.238.10">
    <property type="entry name" value="EF-hand"/>
    <property type="match status" value="1"/>
</dbReference>
<dbReference type="eggNOG" id="ENOG502RYQU">
    <property type="taxonomic scope" value="Eukaryota"/>
</dbReference>
<name>T0QF96_SAPDV</name>
<evidence type="ECO:0000313" key="1">
    <source>
        <dbReference type="EMBL" id="EQC36604.1"/>
    </source>
</evidence>
<protein>
    <recommendedName>
        <fullName evidence="3">EF-hand domain-containing protein</fullName>
    </recommendedName>
</protein>
<proteinExistence type="predicted"/>
<dbReference type="OMA" id="YDEYRIP"/>
<reference evidence="1 2" key="1">
    <citation type="submission" date="2012-04" db="EMBL/GenBank/DDBJ databases">
        <title>The Genome Sequence of Saprolegnia declina VS20.</title>
        <authorList>
            <consortium name="The Broad Institute Genome Sequencing Platform"/>
            <person name="Russ C."/>
            <person name="Nusbaum C."/>
            <person name="Tyler B."/>
            <person name="van West P."/>
            <person name="Dieguez-Uribeondo J."/>
            <person name="de Bruijn I."/>
            <person name="Tripathy S."/>
            <person name="Jiang R."/>
            <person name="Young S.K."/>
            <person name="Zeng Q."/>
            <person name="Gargeya S."/>
            <person name="Fitzgerald M."/>
            <person name="Haas B."/>
            <person name="Abouelleil A."/>
            <person name="Alvarado L."/>
            <person name="Arachchi H.M."/>
            <person name="Berlin A."/>
            <person name="Chapman S.B."/>
            <person name="Goldberg J."/>
            <person name="Griggs A."/>
            <person name="Gujja S."/>
            <person name="Hansen M."/>
            <person name="Howarth C."/>
            <person name="Imamovic A."/>
            <person name="Larimer J."/>
            <person name="McCowen C."/>
            <person name="Montmayeur A."/>
            <person name="Murphy C."/>
            <person name="Neiman D."/>
            <person name="Pearson M."/>
            <person name="Priest M."/>
            <person name="Roberts A."/>
            <person name="Saif S."/>
            <person name="Shea T."/>
            <person name="Sisk P."/>
            <person name="Sykes S."/>
            <person name="Wortman J."/>
            <person name="Nusbaum C."/>
            <person name="Birren B."/>
        </authorList>
    </citation>
    <scope>NUCLEOTIDE SEQUENCE [LARGE SCALE GENOMIC DNA]</scope>
    <source>
        <strain evidence="1 2">VS20</strain>
    </source>
</reference>
<accession>T0QF96</accession>
<dbReference type="VEuPathDB" id="FungiDB:SDRG_06046"/>
<dbReference type="InterPro" id="IPR011992">
    <property type="entry name" value="EF-hand-dom_pair"/>
</dbReference>
<organism evidence="1 2">
    <name type="scientific">Saprolegnia diclina (strain VS20)</name>
    <dbReference type="NCBI Taxonomy" id="1156394"/>
    <lineage>
        <taxon>Eukaryota</taxon>
        <taxon>Sar</taxon>
        <taxon>Stramenopiles</taxon>
        <taxon>Oomycota</taxon>
        <taxon>Saprolegniomycetes</taxon>
        <taxon>Saprolegniales</taxon>
        <taxon>Saprolegniaceae</taxon>
        <taxon>Saprolegnia</taxon>
    </lineage>
</organism>
<sequence length="787" mass="88074">MTAWTTNVGRIALDDVLSGDERSLLELEFDAFDSRKRNTLDKLQATKLLAKHMPSLSPDELGALLALQEGHGTFQLSRLEYLQIQAAKKLALEAADEEDLKRHFTVLDYHGNGSLVADEILDALEKTGDAGVNILKGAVAAAAKRVADGKITFDIFRSAIHDMNRTTQASIAADTLRLYQLQAKQEATLQQRQRAKPGLKTSLHVECSVLEAHIGRQKKGLITVQNDIFSTIYAAILSQYVCETTVLRNFQAFFDHLHTEDSLLFRRGLERSGRMVDVHPSFLLYPGAVIERSPEYTALCHFMVPDLVYDTHGDGPIFTNRAYRKVFLAYCLLGSLTNFQTISRSNFVRFVKDCQLTTCADGNNLCDPDIDACFVLATRASTTAASPRASPRTTYGPRGIHLHFQPTPSCFQPLVVDENFPPASSPTHRGGSMNFAQWVHGTTLVLQKCLGFSEMPEGDVHEALFRDHVLPRARQIEIQPMGPEISQPQVMAFIHTHVWPLKQLFAHFGGHSLSHIETGTQLSLANFLLFARCFDILRSTKDNHTKAGPPQFRPLSLQEVVQEYNAAKLDVGFSHTESRESLDLNFHEFLRCIQRLAMAMGRVTQPTELPHVLGQSLVSSFQYLRADLSSTPRVHLFQHSRQLHAQDRHFSKAIELLQLRATTPRLVHLVHRLGHLPRLPLDELPPPRMSPRKPAPETVAKKCITPRKTHLPLVAQSSPRYSANRPLSLGGLPRPRVIKAPPSPIVRPVAEPNQSVYDEYRIPLLSSRDRSRTPYQSATVVTAHHTM</sequence>
<keyword evidence="2" id="KW-1185">Reference proteome</keyword>
<dbReference type="AlphaFoldDB" id="T0QF96"/>
<dbReference type="EMBL" id="JH767147">
    <property type="protein sequence ID" value="EQC36604.1"/>
    <property type="molecule type" value="Genomic_DNA"/>
</dbReference>
<dbReference type="GeneID" id="19946773"/>